<organism evidence="2 3">
    <name type="scientific">Gemmata palustris</name>
    <dbReference type="NCBI Taxonomy" id="2822762"/>
    <lineage>
        <taxon>Bacteria</taxon>
        <taxon>Pseudomonadati</taxon>
        <taxon>Planctomycetota</taxon>
        <taxon>Planctomycetia</taxon>
        <taxon>Gemmatales</taxon>
        <taxon>Gemmataceae</taxon>
        <taxon>Gemmata</taxon>
    </lineage>
</organism>
<comment type="caution">
    <text evidence="2">The sequence shown here is derived from an EMBL/GenBank/DDBJ whole genome shotgun (WGS) entry which is preliminary data.</text>
</comment>
<evidence type="ECO:0000313" key="3">
    <source>
        <dbReference type="Proteomes" id="UP000676565"/>
    </source>
</evidence>
<keyword evidence="1" id="KW-1133">Transmembrane helix</keyword>
<reference evidence="2 3" key="1">
    <citation type="submission" date="2021-04" db="EMBL/GenBank/DDBJ databases">
        <authorList>
            <person name="Ivanova A."/>
        </authorList>
    </citation>
    <scope>NUCLEOTIDE SEQUENCE [LARGE SCALE GENOMIC DNA]</scope>
    <source>
        <strain evidence="2 3">G18</strain>
    </source>
</reference>
<evidence type="ECO:0000313" key="2">
    <source>
        <dbReference type="EMBL" id="MBP3955698.1"/>
    </source>
</evidence>
<keyword evidence="1" id="KW-0812">Transmembrane</keyword>
<dbReference type="RefSeq" id="WP_210653763.1">
    <property type="nucleotide sequence ID" value="NZ_JAGKQQ010000001.1"/>
</dbReference>
<feature type="transmembrane region" description="Helical" evidence="1">
    <location>
        <begin position="9"/>
        <end position="26"/>
    </location>
</feature>
<dbReference type="Proteomes" id="UP000676565">
    <property type="component" value="Unassembled WGS sequence"/>
</dbReference>
<feature type="transmembrane region" description="Helical" evidence="1">
    <location>
        <begin position="38"/>
        <end position="60"/>
    </location>
</feature>
<evidence type="ECO:0008006" key="4">
    <source>
        <dbReference type="Google" id="ProtNLM"/>
    </source>
</evidence>
<dbReference type="EMBL" id="JAGKQQ010000001">
    <property type="protein sequence ID" value="MBP3955698.1"/>
    <property type="molecule type" value="Genomic_DNA"/>
</dbReference>
<protein>
    <recommendedName>
        <fullName evidence="4">DUF2243 domain-containing protein</fullName>
    </recommendedName>
</protein>
<feature type="transmembrane region" description="Helical" evidence="1">
    <location>
        <begin position="112"/>
        <end position="134"/>
    </location>
</feature>
<keyword evidence="1" id="KW-0472">Membrane</keyword>
<keyword evidence="3" id="KW-1185">Reference proteome</keyword>
<gene>
    <name evidence="2" type="ORF">J8F10_10435</name>
</gene>
<evidence type="ECO:0000256" key="1">
    <source>
        <dbReference type="SAM" id="Phobius"/>
    </source>
</evidence>
<proteinExistence type="predicted"/>
<accession>A0ABS5BPQ7</accession>
<feature type="transmembrane region" description="Helical" evidence="1">
    <location>
        <begin position="72"/>
        <end position="92"/>
    </location>
</feature>
<sequence length="145" mass="16191">MGTVCATRWIGWRHLVWVGVGLFWYFTTRDFHPTAGLATIVTASLVAAFAVAVDVNHFVLIPRYWRTRRYGAYGATLLGTMAALTALALTVIRRSYFELHGPDADPNGAYKHFAIDLFGMAVHVAGAAGIVWLWRRTRPDRRGLN</sequence>
<name>A0ABS5BPQ7_9BACT</name>